<proteinExistence type="predicted"/>
<sequence length="246" mass="27993">MIKKILSARIDLMRNLYSATSEINHTNEKGSFREFFISELIEPLLPNSYGIGSGIIVDNKGNQSTQLDIIIFDKRIMRPILSSGSSGVFPIDSVLAILEIKSKITSTEYKKLIPCLTKLIPPSEKNNRSDSLTISTSGNLENGITYYPFYAIFAYETDAADKFEHTRMFEQIAKSELIARIQLLAVMDKEILKNKLHPVNEYSFEFKSLQDYTSKNDLVIDFLKELLISLNKISDSRGKDSFENWL</sequence>
<dbReference type="RefSeq" id="WP_188604522.1">
    <property type="nucleotide sequence ID" value="NZ_BMIC01000001.1"/>
</dbReference>
<dbReference type="AlphaFoldDB" id="A0A8J2X8W8"/>
<reference evidence="2 3" key="1">
    <citation type="journal article" date="2014" name="Int. J. Syst. Evol. Microbiol.">
        <title>Complete genome sequence of Corynebacterium casei LMG S-19264T (=DSM 44701T), isolated from a smear-ripened cheese.</title>
        <authorList>
            <consortium name="US DOE Joint Genome Institute (JGI-PGF)"/>
            <person name="Walter F."/>
            <person name="Albersmeier A."/>
            <person name="Kalinowski J."/>
            <person name="Ruckert C."/>
        </authorList>
    </citation>
    <scope>NUCLEOTIDE SEQUENCE [LARGE SCALE GENOMIC DNA]</scope>
    <source>
        <strain evidence="2 3">CGMCC 1.15295</strain>
    </source>
</reference>
<evidence type="ECO:0000259" key="1">
    <source>
        <dbReference type="Pfam" id="PF20247"/>
    </source>
</evidence>
<dbReference type="Pfam" id="PF20247">
    <property type="entry name" value="DUF6602"/>
    <property type="match status" value="1"/>
</dbReference>
<dbReference type="Proteomes" id="UP000598120">
    <property type="component" value="Unassembled WGS sequence"/>
</dbReference>
<evidence type="ECO:0000313" key="3">
    <source>
        <dbReference type="Proteomes" id="UP000598120"/>
    </source>
</evidence>
<comment type="caution">
    <text evidence="2">The sequence shown here is derived from an EMBL/GenBank/DDBJ whole genome shotgun (WGS) entry which is preliminary data.</text>
</comment>
<dbReference type="EMBL" id="BMIC01000001">
    <property type="protein sequence ID" value="GFZ76727.1"/>
    <property type="molecule type" value="Genomic_DNA"/>
</dbReference>
<protein>
    <recommendedName>
        <fullName evidence="1">DUF6602 domain-containing protein</fullName>
    </recommendedName>
</protein>
<organism evidence="2 3">
    <name type="scientific">Aquaticitalea lipolytica</name>
    <dbReference type="NCBI Taxonomy" id="1247562"/>
    <lineage>
        <taxon>Bacteria</taxon>
        <taxon>Pseudomonadati</taxon>
        <taxon>Bacteroidota</taxon>
        <taxon>Flavobacteriia</taxon>
        <taxon>Flavobacteriales</taxon>
        <taxon>Flavobacteriaceae</taxon>
        <taxon>Aquaticitalea</taxon>
    </lineage>
</organism>
<gene>
    <name evidence="2" type="ORF">GCM10011531_02510</name>
</gene>
<evidence type="ECO:0000313" key="2">
    <source>
        <dbReference type="EMBL" id="GFZ76727.1"/>
    </source>
</evidence>
<dbReference type="CDD" id="cd21173">
    <property type="entry name" value="NucC-like"/>
    <property type="match status" value="1"/>
</dbReference>
<accession>A0A8J2X8W8</accession>
<name>A0A8J2X8W8_9FLAO</name>
<feature type="domain" description="DUF6602" evidence="1">
    <location>
        <begin position="20"/>
        <end position="112"/>
    </location>
</feature>
<dbReference type="InterPro" id="IPR046537">
    <property type="entry name" value="DUF6602"/>
</dbReference>
<keyword evidence="3" id="KW-1185">Reference proteome</keyword>